<feature type="compositionally biased region" description="Basic residues" evidence="1">
    <location>
        <begin position="1"/>
        <end position="10"/>
    </location>
</feature>
<proteinExistence type="predicted"/>
<dbReference type="AlphaFoldDB" id="A0AA38S0P0"/>
<evidence type="ECO:0000313" key="3">
    <source>
        <dbReference type="Proteomes" id="UP001174694"/>
    </source>
</evidence>
<feature type="region of interest" description="Disordered" evidence="1">
    <location>
        <begin position="1"/>
        <end position="26"/>
    </location>
</feature>
<protein>
    <submittedName>
        <fullName evidence="2">Uncharacterized protein</fullName>
    </submittedName>
</protein>
<name>A0AA38S0P0_9PEZI</name>
<dbReference type="EMBL" id="JANBVO010000005">
    <property type="protein sequence ID" value="KAJ9151768.1"/>
    <property type="molecule type" value="Genomic_DNA"/>
</dbReference>
<reference evidence="2" key="1">
    <citation type="submission" date="2022-07" db="EMBL/GenBank/DDBJ databases">
        <title>Fungi with potential for degradation of polypropylene.</title>
        <authorList>
            <person name="Gostincar C."/>
        </authorList>
    </citation>
    <scope>NUCLEOTIDE SEQUENCE</scope>
    <source>
        <strain evidence="2">EXF-13308</strain>
    </source>
</reference>
<dbReference type="Proteomes" id="UP001174694">
    <property type="component" value="Unassembled WGS sequence"/>
</dbReference>
<evidence type="ECO:0000256" key="1">
    <source>
        <dbReference type="SAM" id="MobiDB-lite"/>
    </source>
</evidence>
<accession>A0AA38S0P0</accession>
<sequence length="524" mass="59942">MIKHSRKGKGTGKGIYASSSRPSDTVYRSGYGQVRIKYTPFGEFEPQVTFRRSSLLEYLWQSTQASNRQPTLWIQNQPAQYNVRYPRGKESFKCRFENCPVSRRTIHKGMWRVAVDEFPDETGKTRDPFWNAGYVHLYCLEQKTDLYDLVRRGFVKADMRSFAYEARNPMALEEPYADVFQSWCSDEKVKCERHCSKWLGAGEKPPRRQLTKEDFLYYRLTETRLNTECPAREKARGRRDQAAVQKGSESVSHDKYMGDLTVYAKLVARQKAKQRGEQVDDADIPPIGRCTAESPSPSSVGHASPLASSPPTLKYPQGRGRKRNREVDDEEGSSIDVCCQHHCPHYPQKRQRRDVPQHAPSYGMIDPLSMSMSRIPFYSQPYPSFLPSMEHTQLAHQYPDPLQLTQPLPYRPEAHYTYPAPSELIQPPSYGPSVLSSAFQLEDLEGMLEPVAEVPVIEEPGKDITVDSILAVSDLWDTATPPPLPPLTLPQLDLDQDRAAKRKGSITYEELEEGCVSRKRWRVR</sequence>
<organism evidence="2 3">
    <name type="scientific">Pleurostoma richardsiae</name>
    <dbReference type="NCBI Taxonomy" id="41990"/>
    <lineage>
        <taxon>Eukaryota</taxon>
        <taxon>Fungi</taxon>
        <taxon>Dikarya</taxon>
        <taxon>Ascomycota</taxon>
        <taxon>Pezizomycotina</taxon>
        <taxon>Sordariomycetes</taxon>
        <taxon>Sordariomycetidae</taxon>
        <taxon>Calosphaeriales</taxon>
        <taxon>Pleurostomataceae</taxon>
        <taxon>Pleurostoma</taxon>
    </lineage>
</organism>
<evidence type="ECO:0000313" key="2">
    <source>
        <dbReference type="EMBL" id="KAJ9151768.1"/>
    </source>
</evidence>
<feature type="region of interest" description="Disordered" evidence="1">
    <location>
        <begin position="230"/>
        <end position="251"/>
    </location>
</feature>
<gene>
    <name evidence="2" type="ORF">NKR23_g2927</name>
</gene>
<feature type="compositionally biased region" description="Polar residues" evidence="1">
    <location>
        <begin position="293"/>
        <end position="311"/>
    </location>
</feature>
<feature type="compositionally biased region" description="Basic and acidic residues" evidence="1">
    <location>
        <begin position="230"/>
        <end position="241"/>
    </location>
</feature>
<keyword evidence="3" id="KW-1185">Reference proteome</keyword>
<comment type="caution">
    <text evidence="2">The sequence shown here is derived from an EMBL/GenBank/DDBJ whole genome shotgun (WGS) entry which is preliminary data.</text>
</comment>
<feature type="region of interest" description="Disordered" evidence="1">
    <location>
        <begin position="273"/>
        <end position="338"/>
    </location>
</feature>